<evidence type="ECO:0000256" key="2">
    <source>
        <dbReference type="SAM" id="SignalP"/>
    </source>
</evidence>
<comment type="caution">
    <text evidence="4">The sequence shown here is derived from an EMBL/GenBank/DDBJ whole genome shotgun (WGS) entry which is preliminary data.</text>
</comment>
<dbReference type="PANTHER" id="PTHR30535:SF7">
    <property type="entry name" value="IRON(III) DICITRATE-BINDING PROTEIN"/>
    <property type="match status" value="1"/>
</dbReference>
<accession>A0ABU8DUS0</accession>
<evidence type="ECO:0000256" key="1">
    <source>
        <dbReference type="ARBA" id="ARBA00008814"/>
    </source>
</evidence>
<dbReference type="Gene3D" id="3.40.50.1980">
    <property type="entry name" value="Nitrogenase molybdenum iron protein domain"/>
    <property type="match status" value="2"/>
</dbReference>
<sequence>MTRRALPAALFATLAAALSLTACSGGDADPAPGAAGSSTDAVTVQNCGRDVVFDSPPQRIVSGWPTSTELLLELGLGDRLVGQYNTASSQGDPLPQYAEAYAAVPVLSDAAPTRETLLAAAPDLIWADGSYLFDGQQLPTIDELAAQGTQVLVLSGFCDDGGTSAVTDVDDDLDTLGAALGVTDQTDALRDQVDGQLADIEASTADLAPVDAAVISTYEGTVYTYEGVYSDMLERAGGANVLAGTLPEGTYFGELSAEQLLATDPSALVYLLSGDETPEAARALLQQDFPSLSAVAADRLVFLPQIDSTNLRVVDGVQSLADQLAQLR</sequence>
<proteinExistence type="inferred from homology"/>
<feature type="domain" description="Fe/B12 periplasmic-binding" evidence="3">
    <location>
        <begin position="59"/>
        <end position="328"/>
    </location>
</feature>
<comment type="similarity">
    <text evidence="1">Belongs to the bacterial solute-binding protein 8 family.</text>
</comment>
<dbReference type="PROSITE" id="PS51257">
    <property type="entry name" value="PROKAR_LIPOPROTEIN"/>
    <property type="match status" value="1"/>
</dbReference>
<evidence type="ECO:0000259" key="3">
    <source>
        <dbReference type="PROSITE" id="PS50983"/>
    </source>
</evidence>
<evidence type="ECO:0000313" key="4">
    <source>
        <dbReference type="EMBL" id="MEI4271802.1"/>
    </source>
</evidence>
<dbReference type="InterPro" id="IPR050902">
    <property type="entry name" value="ABC_Transporter_SBP"/>
</dbReference>
<dbReference type="PROSITE" id="PS50983">
    <property type="entry name" value="FE_B12_PBP"/>
    <property type="match status" value="1"/>
</dbReference>
<evidence type="ECO:0000313" key="5">
    <source>
        <dbReference type="Proteomes" id="UP001361570"/>
    </source>
</evidence>
<dbReference type="Proteomes" id="UP001361570">
    <property type="component" value="Unassembled WGS sequence"/>
</dbReference>
<name>A0ABU8DUS0_9ACTN</name>
<dbReference type="Pfam" id="PF01497">
    <property type="entry name" value="Peripla_BP_2"/>
    <property type="match status" value="1"/>
</dbReference>
<dbReference type="PANTHER" id="PTHR30535">
    <property type="entry name" value="VITAMIN B12-BINDING PROTEIN"/>
    <property type="match status" value="1"/>
</dbReference>
<feature type="signal peptide" evidence="2">
    <location>
        <begin position="1"/>
        <end position="24"/>
    </location>
</feature>
<dbReference type="InterPro" id="IPR002491">
    <property type="entry name" value="ABC_transptr_periplasmic_BD"/>
</dbReference>
<dbReference type="RefSeq" id="WP_336403939.1">
    <property type="nucleotide sequence ID" value="NZ_JBAPLU010000007.1"/>
</dbReference>
<feature type="chain" id="PRO_5046827450" evidence="2">
    <location>
        <begin position="25"/>
        <end position="328"/>
    </location>
</feature>
<protein>
    <submittedName>
        <fullName evidence="4">ABC transporter substrate-binding protein</fullName>
    </submittedName>
</protein>
<organism evidence="4 5">
    <name type="scientific">Klenkia sesuvii</name>
    <dbReference type="NCBI Taxonomy" id="3103137"/>
    <lineage>
        <taxon>Bacteria</taxon>
        <taxon>Bacillati</taxon>
        <taxon>Actinomycetota</taxon>
        <taxon>Actinomycetes</taxon>
        <taxon>Geodermatophilales</taxon>
        <taxon>Geodermatophilaceae</taxon>
        <taxon>Klenkia</taxon>
    </lineage>
</organism>
<dbReference type="EMBL" id="JBAPLU010000007">
    <property type="protein sequence ID" value="MEI4271802.1"/>
    <property type="molecule type" value="Genomic_DNA"/>
</dbReference>
<keyword evidence="5" id="KW-1185">Reference proteome</keyword>
<reference evidence="4 5" key="1">
    <citation type="submission" date="2024-03" db="EMBL/GenBank/DDBJ databases">
        <title>Draft genome sequence of Klenkia sp. LSe6-5.</title>
        <authorList>
            <person name="Duangmal K."/>
            <person name="Chantavorakit T."/>
        </authorList>
    </citation>
    <scope>NUCLEOTIDE SEQUENCE [LARGE SCALE GENOMIC DNA]</scope>
    <source>
        <strain evidence="4 5">LSe6-5</strain>
    </source>
</reference>
<keyword evidence="2" id="KW-0732">Signal</keyword>
<gene>
    <name evidence="4" type="ORF">TEK04_08705</name>
</gene>
<dbReference type="SUPFAM" id="SSF53807">
    <property type="entry name" value="Helical backbone' metal receptor"/>
    <property type="match status" value="1"/>
</dbReference>